<keyword evidence="7" id="KW-1185">Reference proteome</keyword>
<dbReference type="SUPFAM" id="SSF51735">
    <property type="entry name" value="NAD(P)-binding Rossmann-fold domains"/>
    <property type="match status" value="1"/>
</dbReference>
<dbReference type="InterPro" id="IPR050129">
    <property type="entry name" value="Zn_alcohol_dh"/>
</dbReference>
<evidence type="ECO:0000259" key="4">
    <source>
        <dbReference type="Pfam" id="PF00107"/>
    </source>
</evidence>
<dbReference type="RefSeq" id="WP_200174489.1">
    <property type="nucleotide sequence ID" value="NZ_BAABKQ010000001.1"/>
</dbReference>
<reference evidence="7" key="1">
    <citation type="journal article" date="2019" name="Int. J. Syst. Evol. Microbiol.">
        <title>The Global Catalogue of Microorganisms (GCM) 10K type strain sequencing project: providing services to taxonomists for standard genome sequencing and annotation.</title>
        <authorList>
            <consortium name="The Broad Institute Genomics Platform"/>
            <consortium name="The Broad Institute Genome Sequencing Center for Infectious Disease"/>
            <person name="Wu L."/>
            <person name="Ma J."/>
        </authorList>
    </citation>
    <scope>NUCLEOTIDE SEQUENCE [LARGE SCALE GENOMIC DNA]</scope>
    <source>
        <strain evidence="7">JCM 18542</strain>
    </source>
</reference>
<organism evidence="6 7">
    <name type="scientific">Tomitella cavernea</name>
    <dbReference type="NCBI Taxonomy" id="1387982"/>
    <lineage>
        <taxon>Bacteria</taxon>
        <taxon>Bacillati</taxon>
        <taxon>Actinomycetota</taxon>
        <taxon>Actinomycetes</taxon>
        <taxon>Mycobacteriales</taxon>
        <taxon>Tomitella</taxon>
    </lineage>
</organism>
<evidence type="ECO:0000256" key="2">
    <source>
        <dbReference type="ARBA" id="ARBA00023002"/>
    </source>
</evidence>
<dbReference type="InterPro" id="IPR013154">
    <property type="entry name" value="ADH-like_N"/>
</dbReference>
<dbReference type="PANTHER" id="PTHR43401:SF2">
    <property type="entry name" value="L-THREONINE 3-DEHYDROGENASE"/>
    <property type="match status" value="1"/>
</dbReference>
<feature type="domain" description="Alcohol dehydrogenase-like N-terminal" evidence="5">
    <location>
        <begin position="35"/>
        <end position="155"/>
    </location>
</feature>
<comment type="cofactor">
    <cofactor evidence="1">
        <name>Zn(2+)</name>
        <dbReference type="ChEBI" id="CHEBI:29105"/>
    </cofactor>
</comment>
<dbReference type="SUPFAM" id="SSF50129">
    <property type="entry name" value="GroES-like"/>
    <property type="match status" value="1"/>
</dbReference>
<protein>
    <submittedName>
        <fullName evidence="6">Alcohol dehydrogenase catalytic domain-containing protein</fullName>
    </submittedName>
</protein>
<proteinExistence type="predicted"/>
<dbReference type="Gene3D" id="3.90.180.10">
    <property type="entry name" value="Medium-chain alcohol dehydrogenases, catalytic domain"/>
    <property type="match status" value="1"/>
</dbReference>
<evidence type="ECO:0000256" key="1">
    <source>
        <dbReference type="ARBA" id="ARBA00001947"/>
    </source>
</evidence>
<accession>A0ABP9C5N4</accession>
<dbReference type="NCBIfam" id="TIGR03366">
    <property type="entry name" value="HpnZ_proposed"/>
    <property type="match status" value="1"/>
</dbReference>
<evidence type="ECO:0000259" key="5">
    <source>
        <dbReference type="Pfam" id="PF08240"/>
    </source>
</evidence>
<comment type="caution">
    <text evidence="6">The sequence shown here is derived from an EMBL/GenBank/DDBJ whole genome shotgun (WGS) entry which is preliminary data.</text>
</comment>
<name>A0ABP9C5N4_9ACTN</name>
<feature type="region of interest" description="Disordered" evidence="3">
    <location>
        <begin position="237"/>
        <end position="259"/>
    </location>
</feature>
<dbReference type="Pfam" id="PF08240">
    <property type="entry name" value="ADH_N"/>
    <property type="match status" value="1"/>
</dbReference>
<evidence type="ECO:0000313" key="6">
    <source>
        <dbReference type="EMBL" id="GAA4804201.1"/>
    </source>
</evidence>
<dbReference type="InterPro" id="IPR036291">
    <property type="entry name" value="NAD(P)-bd_dom_sf"/>
</dbReference>
<dbReference type="InterPro" id="IPR013149">
    <property type="entry name" value="ADH-like_C"/>
</dbReference>
<keyword evidence="2" id="KW-0560">Oxidoreductase</keyword>
<dbReference type="InterPro" id="IPR011032">
    <property type="entry name" value="GroES-like_sf"/>
</dbReference>
<evidence type="ECO:0000256" key="3">
    <source>
        <dbReference type="SAM" id="MobiDB-lite"/>
    </source>
</evidence>
<dbReference type="Pfam" id="PF00107">
    <property type="entry name" value="ADH_zinc_N"/>
    <property type="match status" value="1"/>
</dbReference>
<dbReference type="Gene3D" id="3.40.50.720">
    <property type="entry name" value="NAD(P)-binding Rossmann-like Domain"/>
    <property type="match status" value="1"/>
</dbReference>
<feature type="region of interest" description="Disordered" evidence="3">
    <location>
        <begin position="372"/>
        <end position="396"/>
    </location>
</feature>
<feature type="domain" description="Alcohol dehydrogenase-like C-terminal" evidence="4">
    <location>
        <begin position="198"/>
        <end position="336"/>
    </location>
</feature>
<dbReference type="InterPro" id="IPR017743">
    <property type="entry name" value="ADH_phosphonate_catab-assoc"/>
</dbReference>
<sequence length="396" mass="40017">MATDRPAGPGHAVAQVWHGGGHFRLTAIAVPDPAPGEAIVRVLVSTVCGSDRHTVSGRRSAPAPSILGHESVGEVVALHPDGAVAVDGTELRVGDRVVWGVTAACGRCDRCAAGRSAKCRRLRKTGHEPLGDRPLSGGFATHVHLPAGVPIMTVPDAVPDAPAALAGCAVATAVACVDAVRRVVARPRRALVCGAGLLGVASVSALAAAGVEHIEVRDVDPSRVEFARRFGATAGRVVPRDGATPSDAEGRPGAGDDGAGDGVGFDAAIDMSGTPGGVAACVAALGVGGVAVLAGSVRPHAPVPLDAEVVVRRHVSIVGVHNYEPAHLRDAVRLLAATASPAPWQEAVDPPVPLSLLPALFARTPARLRAAVAPSMPERADAGTSPSLNKTELERA</sequence>
<dbReference type="Proteomes" id="UP001500839">
    <property type="component" value="Unassembled WGS sequence"/>
</dbReference>
<gene>
    <name evidence="6" type="ORF">GCM10023353_03370</name>
</gene>
<evidence type="ECO:0000313" key="7">
    <source>
        <dbReference type="Proteomes" id="UP001500839"/>
    </source>
</evidence>
<dbReference type="PANTHER" id="PTHR43401">
    <property type="entry name" value="L-THREONINE 3-DEHYDROGENASE"/>
    <property type="match status" value="1"/>
</dbReference>
<dbReference type="EMBL" id="BAABKQ010000001">
    <property type="protein sequence ID" value="GAA4804201.1"/>
    <property type="molecule type" value="Genomic_DNA"/>
</dbReference>